<evidence type="ECO:0000313" key="6">
    <source>
        <dbReference type="EMBL" id="RZT86629.1"/>
    </source>
</evidence>
<keyword evidence="3" id="KW-0804">Transcription</keyword>
<evidence type="ECO:0000256" key="1">
    <source>
        <dbReference type="ARBA" id="ARBA00023015"/>
    </source>
</evidence>
<accession>A0A4Q7V231</accession>
<evidence type="ECO:0000256" key="3">
    <source>
        <dbReference type="ARBA" id="ARBA00023163"/>
    </source>
</evidence>
<organism evidence="6 7">
    <name type="scientific">Pseudonocardia sediminis</name>
    <dbReference type="NCBI Taxonomy" id="1397368"/>
    <lineage>
        <taxon>Bacteria</taxon>
        <taxon>Bacillati</taxon>
        <taxon>Actinomycetota</taxon>
        <taxon>Actinomycetes</taxon>
        <taxon>Pseudonocardiales</taxon>
        <taxon>Pseudonocardiaceae</taxon>
        <taxon>Pseudonocardia</taxon>
    </lineage>
</organism>
<gene>
    <name evidence="6" type="ORF">EV383_3526</name>
</gene>
<dbReference type="OrthoDB" id="5112988at2"/>
<dbReference type="PANTHER" id="PTHR30136">
    <property type="entry name" value="HELIX-TURN-HELIX TRANSCRIPTIONAL REGULATOR, ICLR FAMILY"/>
    <property type="match status" value="1"/>
</dbReference>
<keyword evidence="1" id="KW-0805">Transcription regulation</keyword>
<sequence length="239" mass="24805">MDRPHAHHRTIDRVASLLDVVVGRPEGVTLTGLAHAVDAPVSSVQKLVDGLTAIGFLDERDRRYSLGPAPYVLALRAGLPPVQSVRHAGLAALSERLGVPVLLAVRVGDDAVYVDWAGADEAFDVAISSQVRRPLLDTAAGRVLFAHLPEAARREIALTAHPGDPAAVVGVLDGAATTRERGAETGDSGPLLPGATAVAVPVYRDGRVVAAVSAADRHGVLDGRVEATASTLRDAVSDD</sequence>
<dbReference type="Pfam" id="PF01614">
    <property type="entry name" value="IclR_C"/>
    <property type="match status" value="1"/>
</dbReference>
<dbReference type="PROSITE" id="PS51078">
    <property type="entry name" value="ICLR_ED"/>
    <property type="match status" value="1"/>
</dbReference>
<proteinExistence type="predicted"/>
<dbReference type="EMBL" id="SHKL01000001">
    <property type="protein sequence ID" value="RZT86629.1"/>
    <property type="molecule type" value="Genomic_DNA"/>
</dbReference>
<dbReference type="AlphaFoldDB" id="A0A4Q7V231"/>
<dbReference type="InterPro" id="IPR014757">
    <property type="entry name" value="Tscrpt_reg_IclR_C"/>
</dbReference>
<name>A0A4Q7V231_PSEST</name>
<dbReference type="GO" id="GO:0003700">
    <property type="term" value="F:DNA-binding transcription factor activity"/>
    <property type="evidence" value="ECO:0007669"/>
    <property type="project" value="TreeGrafter"/>
</dbReference>
<dbReference type="PROSITE" id="PS51077">
    <property type="entry name" value="HTH_ICLR"/>
    <property type="match status" value="1"/>
</dbReference>
<reference evidence="6 7" key="1">
    <citation type="submission" date="2019-02" db="EMBL/GenBank/DDBJ databases">
        <title>Sequencing the genomes of 1000 actinobacteria strains.</title>
        <authorList>
            <person name="Klenk H.-P."/>
        </authorList>
    </citation>
    <scope>NUCLEOTIDE SEQUENCE [LARGE SCALE GENOMIC DNA]</scope>
    <source>
        <strain evidence="6 7">DSM 45779</strain>
    </source>
</reference>
<comment type="caution">
    <text evidence="6">The sequence shown here is derived from an EMBL/GenBank/DDBJ whole genome shotgun (WGS) entry which is preliminary data.</text>
</comment>
<evidence type="ECO:0000259" key="5">
    <source>
        <dbReference type="PROSITE" id="PS51078"/>
    </source>
</evidence>
<dbReference type="SUPFAM" id="SSF55781">
    <property type="entry name" value="GAF domain-like"/>
    <property type="match status" value="1"/>
</dbReference>
<dbReference type="SUPFAM" id="SSF46785">
    <property type="entry name" value="Winged helix' DNA-binding domain"/>
    <property type="match status" value="1"/>
</dbReference>
<protein>
    <submittedName>
        <fullName evidence="6">IclR family transcriptional regulator</fullName>
    </submittedName>
</protein>
<dbReference type="InterPro" id="IPR036388">
    <property type="entry name" value="WH-like_DNA-bd_sf"/>
</dbReference>
<dbReference type="InterPro" id="IPR050707">
    <property type="entry name" value="HTH_MetabolicPath_Reg"/>
</dbReference>
<dbReference type="GO" id="GO:0045892">
    <property type="term" value="P:negative regulation of DNA-templated transcription"/>
    <property type="evidence" value="ECO:0007669"/>
    <property type="project" value="TreeGrafter"/>
</dbReference>
<dbReference type="Pfam" id="PF09339">
    <property type="entry name" value="HTH_IclR"/>
    <property type="match status" value="1"/>
</dbReference>
<feature type="domain" description="HTH iclR-type" evidence="4">
    <location>
        <begin position="8"/>
        <end position="68"/>
    </location>
</feature>
<evidence type="ECO:0000259" key="4">
    <source>
        <dbReference type="PROSITE" id="PS51077"/>
    </source>
</evidence>
<evidence type="ECO:0000256" key="2">
    <source>
        <dbReference type="ARBA" id="ARBA00023125"/>
    </source>
</evidence>
<dbReference type="PANTHER" id="PTHR30136:SF8">
    <property type="entry name" value="TRANSCRIPTIONAL REGULATORY PROTEIN"/>
    <property type="match status" value="1"/>
</dbReference>
<evidence type="ECO:0000313" key="7">
    <source>
        <dbReference type="Proteomes" id="UP000291591"/>
    </source>
</evidence>
<feature type="domain" description="IclR-ED" evidence="5">
    <location>
        <begin position="62"/>
        <end position="239"/>
    </location>
</feature>
<dbReference type="Gene3D" id="3.30.450.40">
    <property type="match status" value="1"/>
</dbReference>
<dbReference type="InterPro" id="IPR005471">
    <property type="entry name" value="Tscrpt_reg_IclR_N"/>
</dbReference>
<keyword evidence="7" id="KW-1185">Reference proteome</keyword>
<dbReference type="GO" id="GO:0003677">
    <property type="term" value="F:DNA binding"/>
    <property type="evidence" value="ECO:0007669"/>
    <property type="project" value="UniProtKB-KW"/>
</dbReference>
<dbReference type="Proteomes" id="UP000291591">
    <property type="component" value="Unassembled WGS sequence"/>
</dbReference>
<dbReference type="InterPro" id="IPR029016">
    <property type="entry name" value="GAF-like_dom_sf"/>
</dbReference>
<dbReference type="InterPro" id="IPR036390">
    <property type="entry name" value="WH_DNA-bd_sf"/>
</dbReference>
<dbReference type="Gene3D" id="1.10.10.10">
    <property type="entry name" value="Winged helix-like DNA-binding domain superfamily/Winged helix DNA-binding domain"/>
    <property type="match status" value="1"/>
</dbReference>
<keyword evidence="2" id="KW-0238">DNA-binding</keyword>